<feature type="chain" id="PRO_5036765034" description="Galactose oxidase" evidence="4">
    <location>
        <begin position="26"/>
        <end position="458"/>
    </location>
</feature>
<sequence>MCKITKLTHLIILLLLAHFARDAICNLKWTRLKSGQFGSKIFKFAATSANNSQYMFGGEIDGRYTNNLFVLNDPELDWSIVSANGSFPSRRSGSTITKLGSSLYVIGGHNDNGTLNNIYRFDTLTSNWSKVIPSNDFEFPSRTGHSASTDGKNRIFVFGGYNDDGLYLNDLYKIDINIKYDPEYKTYKTFAEFTLLSDDKNVFLNPSPRESSTLIYADNKLYLFGGYSYSAACNDGMWIYDLAYNKWTKSKSHVTPPPAEGYTGIRMGRAIVYFGGCNYSYNAHRCFNDVWNYDTIADKWTIIPASFEKPLERGHSFLFYVYDSIMLYGGSKLDNLVFNDMWKLSLLLPCSDPTYSCFGNGECSGTSCSCFSGFVDHDCGTFKVDEKISSIGQTQNENVQSADNGTCDAKTPQPTKGYFGGKYHAFSAYIKKHNYATTLVVLLLIVSILAVRARQKSD</sequence>
<reference evidence="5" key="1">
    <citation type="submission" date="2022-07" db="EMBL/GenBank/DDBJ databases">
        <title>Evaluation of T. orientalis genome assembly methods using nanopore sequencing and analysis of variation between genomes.</title>
        <authorList>
            <person name="Yam J."/>
            <person name="Micallef M.L."/>
            <person name="Liu M."/>
            <person name="Djordjevic S.P."/>
            <person name="Bogema D.R."/>
            <person name="Jenkins C."/>
        </authorList>
    </citation>
    <scope>NUCLEOTIDE SEQUENCE</scope>
    <source>
        <strain evidence="5">Goon Nure</strain>
    </source>
</reference>
<dbReference type="Gene3D" id="2.120.10.80">
    <property type="entry name" value="Kelch-type beta propeller"/>
    <property type="match status" value="2"/>
</dbReference>
<dbReference type="Proteomes" id="UP000244811">
    <property type="component" value="Chromosome 1"/>
</dbReference>
<evidence type="ECO:0000256" key="1">
    <source>
        <dbReference type="ARBA" id="ARBA00022441"/>
    </source>
</evidence>
<protein>
    <recommendedName>
        <fullName evidence="7">Galactose oxidase</fullName>
    </recommendedName>
</protein>
<evidence type="ECO:0000256" key="4">
    <source>
        <dbReference type="SAM" id="SignalP"/>
    </source>
</evidence>
<dbReference type="AlphaFoldDB" id="A0A976MBI4"/>
<dbReference type="EMBL" id="CP056069">
    <property type="protein sequence ID" value="UKK00028.2"/>
    <property type="molecule type" value="Genomic_DNA"/>
</dbReference>
<keyword evidence="4" id="KW-0732">Signal</keyword>
<evidence type="ECO:0000256" key="3">
    <source>
        <dbReference type="SAM" id="Phobius"/>
    </source>
</evidence>
<proteinExistence type="predicted"/>
<accession>A0A976MBI4</accession>
<feature type="signal peptide" evidence="4">
    <location>
        <begin position="1"/>
        <end position="25"/>
    </location>
</feature>
<dbReference type="Pfam" id="PF24681">
    <property type="entry name" value="Kelch_KLHDC2_KLHL20_DRC7"/>
    <property type="match status" value="1"/>
</dbReference>
<dbReference type="PANTHER" id="PTHR46093">
    <property type="entry name" value="ACYL-COA-BINDING DOMAIN-CONTAINING PROTEIN 5"/>
    <property type="match status" value="1"/>
</dbReference>
<keyword evidence="3" id="KW-0812">Transmembrane</keyword>
<evidence type="ECO:0000256" key="2">
    <source>
        <dbReference type="ARBA" id="ARBA00022737"/>
    </source>
</evidence>
<keyword evidence="2" id="KW-0677">Repeat</keyword>
<name>A0A976MBI4_THEOR</name>
<evidence type="ECO:0000313" key="6">
    <source>
        <dbReference type="Proteomes" id="UP000244811"/>
    </source>
</evidence>
<keyword evidence="3" id="KW-0472">Membrane</keyword>
<dbReference type="SUPFAM" id="SSF117281">
    <property type="entry name" value="Kelch motif"/>
    <property type="match status" value="2"/>
</dbReference>
<feature type="transmembrane region" description="Helical" evidence="3">
    <location>
        <begin position="435"/>
        <end position="453"/>
    </location>
</feature>
<evidence type="ECO:0000313" key="5">
    <source>
        <dbReference type="EMBL" id="UKK00028.2"/>
    </source>
</evidence>
<organism evidence="5 6">
    <name type="scientific">Theileria orientalis</name>
    <dbReference type="NCBI Taxonomy" id="68886"/>
    <lineage>
        <taxon>Eukaryota</taxon>
        <taxon>Sar</taxon>
        <taxon>Alveolata</taxon>
        <taxon>Apicomplexa</taxon>
        <taxon>Aconoidasida</taxon>
        <taxon>Piroplasmida</taxon>
        <taxon>Theileriidae</taxon>
        <taxon>Theileria</taxon>
    </lineage>
</organism>
<dbReference type="PANTHER" id="PTHR46093:SF18">
    <property type="entry name" value="FIBRONECTIN TYPE-III DOMAIN-CONTAINING PROTEIN"/>
    <property type="match status" value="1"/>
</dbReference>
<keyword evidence="3" id="KW-1133">Transmembrane helix</keyword>
<gene>
    <name evidence="5" type="ORF">MACK_000094</name>
</gene>
<evidence type="ECO:0008006" key="7">
    <source>
        <dbReference type="Google" id="ProtNLM"/>
    </source>
</evidence>
<keyword evidence="1" id="KW-0880">Kelch repeat</keyword>
<dbReference type="InterPro" id="IPR015915">
    <property type="entry name" value="Kelch-typ_b-propeller"/>
</dbReference>